<evidence type="ECO:0000313" key="7">
    <source>
        <dbReference type="Proteomes" id="UP000663862"/>
    </source>
</evidence>
<dbReference type="AlphaFoldDB" id="A0A821EKQ4"/>
<keyword evidence="1" id="KW-0677">Repeat</keyword>
<gene>
    <name evidence="6" type="ORF">TSG867_LOCUS29994</name>
</gene>
<comment type="caution">
    <text evidence="6">The sequence shown here is derived from an EMBL/GenBank/DDBJ whole genome shotgun (WGS) entry which is preliminary data.</text>
</comment>
<evidence type="ECO:0000313" key="6">
    <source>
        <dbReference type="EMBL" id="CAF4637756.1"/>
    </source>
</evidence>
<evidence type="ECO:0000256" key="1">
    <source>
        <dbReference type="ARBA" id="ARBA00022737"/>
    </source>
</evidence>
<feature type="signal peptide" evidence="4">
    <location>
        <begin position="1"/>
        <end position="21"/>
    </location>
</feature>
<sequence>MMVLAIAFLLQALLWVKSANAQTCSYMWDPIFEANLANPPDMCSGSNLSTTSGSSCSFPFTYQGVTYTSCTIKGPNNADFRPQCATSVDNSQVATQWSFCTGEQY</sequence>
<accession>A0A821EKQ4</accession>
<comment type="caution">
    <text evidence="3">Lacks conserved residue(s) required for the propagation of feature annotation.</text>
</comment>
<dbReference type="InterPro" id="IPR013806">
    <property type="entry name" value="Kringle-like"/>
</dbReference>
<keyword evidence="2" id="KW-1015">Disulfide bond</keyword>
<protein>
    <recommendedName>
        <fullName evidence="5">Fibronectin type-II domain-containing protein</fullName>
    </recommendedName>
</protein>
<organism evidence="6 7">
    <name type="scientific">Rotaria socialis</name>
    <dbReference type="NCBI Taxonomy" id="392032"/>
    <lineage>
        <taxon>Eukaryota</taxon>
        <taxon>Metazoa</taxon>
        <taxon>Spiralia</taxon>
        <taxon>Gnathifera</taxon>
        <taxon>Rotifera</taxon>
        <taxon>Eurotatoria</taxon>
        <taxon>Bdelloidea</taxon>
        <taxon>Philodinida</taxon>
        <taxon>Philodinidae</taxon>
        <taxon>Rotaria</taxon>
    </lineage>
</organism>
<name>A0A821EKQ4_9BILA</name>
<feature type="chain" id="PRO_5032547558" description="Fibronectin type-II domain-containing protein" evidence="4">
    <location>
        <begin position="22"/>
        <end position="105"/>
    </location>
</feature>
<evidence type="ECO:0000256" key="2">
    <source>
        <dbReference type="ARBA" id="ARBA00023157"/>
    </source>
</evidence>
<dbReference type="EMBL" id="CAJOBQ010004501">
    <property type="protein sequence ID" value="CAF4637756.1"/>
    <property type="molecule type" value="Genomic_DNA"/>
</dbReference>
<dbReference type="Proteomes" id="UP000663862">
    <property type="component" value="Unassembled WGS sequence"/>
</dbReference>
<proteinExistence type="predicted"/>
<evidence type="ECO:0000256" key="4">
    <source>
        <dbReference type="SAM" id="SignalP"/>
    </source>
</evidence>
<dbReference type="SMART" id="SM00059">
    <property type="entry name" value="FN2"/>
    <property type="match status" value="1"/>
</dbReference>
<reference evidence="6" key="1">
    <citation type="submission" date="2021-02" db="EMBL/GenBank/DDBJ databases">
        <authorList>
            <person name="Nowell W R."/>
        </authorList>
    </citation>
    <scope>NUCLEOTIDE SEQUENCE</scope>
</reference>
<dbReference type="InterPro" id="IPR036943">
    <property type="entry name" value="FN_type2_sf"/>
</dbReference>
<evidence type="ECO:0000256" key="3">
    <source>
        <dbReference type="PROSITE-ProRule" id="PRU00479"/>
    </source>
</evidence>
<dbReference type="Pfam" id="PF00040">
    <property type="entry name" value="fn2"/>
    <property type="match status" value="1"/>
</dbReference>
<keyword evidence="4" id="KW-0732">Signal</keyword>
<dbReference type="Gene3D" id="2.10.10.10">
    <property type="entry name" value="Fibronectin, type II, collagen-binding"/>
    <property type="match status" value="1"/>
</dbReference>
<evidence type="ECO:0000259" key="5">
    <source>
        <dbReference type="PROSITE" id="PS51092"/>
    </source>
</evidence>
<dbReference type="PROSITE" id="PS51092">
    <property type="entry name" value="FN2_2"/>
    <property type="match status" value="1"/>
</dbReference>
<dbReference type="SUPFAM" id="SSF57440">
    <property type="entry name" value="Kringle-like"/>
    <property type="match status" value="1"/>
</dbReference>
<feature type="domain" description="Fibronectin type-II" evidence="5">
    <location>
        <begin position="51"/>
        <end position="102"/>
    </location>
</feature>
<dbReference type="InterPro" id="IPR000562">
    <property type="entry name" value="FN_type2_dom"/>
</dbReference>